<dbReference type="InterPro" id="IPR000792">
    <property type="entry name" value="Tscrpt_reg_LuxR_C"/>
</dbReference>
<proteinExistence type="predicted"/>
<evidence type="ECO:0000256" key="1">
    <source>
        <dbReference type="ARBA" id="ARBA00023015"/>
    </source>
</evidence>
<dbReference type="PRINTS" id="PR00038">
    <property type="entry name" value="HTHLUXR"/>
</dbReference>
<dbReference type="SMART" id="SM00421">
    <property type="entry name" value="HTH_LUXR"/>
    <property type="match status" value="1"/>
</dbReference>
<evidence type="ECO:0000259" key="4">
    <source>
        <dbReference type="PROSITE" id="PS50043"/>
    </source>
</evidence>
<evidence type="ECO:0000256" key="3">
    <source>
        <dbReference type="ARBA" id="ARBA00023163"/>
    </source>
</evidence>
<reference evidence="5 6" key="1">
    <citation type="submission" date="2014-09" db="EMBL/GenBank/DDBJ databases">
        <title>Alistipes sp. 627, sp. nov., a novel member of the family Rikenellaceae isolated from human faeces.</title>
        <authorList>
            <person name="Shkoporov A.N."/>
            <person name="Chaplin A.V."/>
            <person name="Motuzova O.V."/>
            <person name="Kafarskaia L.I."/>
            <person name="Khokhlova E.V."/>
            <person name="Efimov B.A."/>
        </authorList>
    </citation>
    <scope>NUCLEOTIDE SEQUENCE [LARGE SCALE GENOMIC DNA]</scope>
    <source>
        <strain evidence="5 6">627</strain>
    </source>
</reference>
<dbReference type="Proteomes" id="UP000030889">
    <property type="component" value="Unassembled WGS sequence"/>
</dbReference>
<organism evidence="5 6">
    <name type="scientific">Alistipes inops</name>
    <dbReference type="NCBI Taxonomy" id="1501391"/>
    <lineage>
        <taxon>Bacteria</taxon>
        <taxon>Pseudomonadati</taxon>
        <taxon>Bacteroidota</taxon>
        <taxon>Bacteroidia</taxon>
        <taxon>Bacteroidales</taxon>
        <taxon>Rikenellaceae</taxon>
        <taxon>Alistipes</taxon>
    </lineage>
</organism>
<gene>
    <name evidence="5" type="ORF">LG35_03960</name>
</gene>
<accession>A0ABR4YJH5</accession>
<dbReference type="PROSITE" id="PS50043">
    <property type="entry name" value="HTH_LUXR_2"/>
    <property type="match status" value="1"/>
</dbReference>
<feature type="domain" description="HTH luxR-type" evidence="4">
    <location>
        <begin position="173"/>
        <end position="238"/>
    </location>
</feature>
<dbReference type="InterPro" id="IPR016032">
    <property type="entry name" value="Sig_transdc_resp-reg_C-effctor"/>
</dbReference>
<dbReference type="Gene3D" id="1.10.10.10">
    <property type="entry name" value="Winged helix-like DNA-binding domain superfamily/Winged helix DNA-binding domain"/>
    <property type="match status" value="1"/>
</dbReference>
<dbReference type="CDD" id="cd06170">
    <property type="entry name" value="LuxR_C_like"/>
    <property type="match status" value="1"/>
</dbReference>
<dbReference type="InterPro" id="IPR036388">
    <property type="entry name" value="WH-like_DNA-bd_sf"/>
</dbReference>
<comment type="caution">
    <text evidence="5">The sequence shown here is derived from an EMBL/GenBank/DDBJ whole genome shotgun (WGS) entry which is preliminary data.</text>
</comment>
<keyword evidence="2" id="KW-0238">DNA-binding</keyword>
<keyword evidence="1" id="KW-0805">Transcription regulation</keyword>
<dbReference type="Gene3D" id="3.30.450.20">
    <property type="entry name" value="PAS domain"/>
    <property type="match status" value="1"/>
</dbReference>
<name>A0ABR4YJH5_9BACT</name>
<dbReference type="Pfam" id="PF00196">
    <property type="entry name" value="GerE"/>
    <property type="match status" value="1"/>
</dbReference>
<dbReference type="EMBL" id="JRGF01000004">
    <property type="protein sequence ID" value="KHE42399.1"/>
    <property type="molecule type" value="Genomic_DNA"/>
</dbReference>
<keyword evidence="6" id="KW-1185">Reference proteome</keyword>
<dbReference type="PROSITE" id="PS00622">
    <property type="entry name" value="HTH_LUXR_1"/>
    <property type="match status" value="1"/>
</dbReference>
<evidence type="ECO:0000256" key="2">
    <source>
        <dbReference type="ARBA" id="ARBA00023125"/>
    </source>
</evidence>
<dbReference type="SUPFAM" id="SSF46894">
    <property type="entry name" value="C-terminal effector domain of the bipartite response regulators"/>
    <property type="match status" value="1"/>
</dbReference>
<dbReference type="PANTHER" id="PTHR44688">
    <property type="entry name" value="DNA-BINDING TRANSCRIPTIONAL ACTIVATOR DEVR_DOSR"/>
    <property type="match status" value="1"/>
</dbReference>
<sequence>MVKDIEKEYKQLMYSQRPEGRFLDYNRLQQHIDMFSRSNELQCVAVTIYDNCRNEHVYVSEYHKRLFGSGEVEVHPDDLDDVLKNAIASLKHVFQGNKNFAHMKTIREYRVRMGDKFRRVTESFRVLETDRIGNIWLTLCVLEISPNQLPPFTVNYQIVNTVTGEVFSPLIRYFQSESILTKRELEILALIARGKLSKEISEMLHISVHTVNTYRQHILEKLNADNSHEAVRYGQSLGLIEY</sequence>
<protein>
    <recommendedName>
        <fullName evidence="4">HTH luxR-type domain-containing protein</fullName>
    </recommendedName>
</protein>
<dbReference type="PANTHER" id="PTHR44688:SF16">
    <property type="entry name" value="DNA-BINDING TRANSCRIPTIONAL ACTIVATOR DEVR_DOSR"/>
    <property type="match status" value="1"/>
</dbReference>
<keyword evidence="3" id="KW-0804">Transcription</keyword>
<evidence type="ECO:0000313" key="6">
    <source>
        <dbReference type="Proteomes" id="UP000030889"/>
    </source>
</evidence>
<evidence type="ECO:0000313" key="5">
    <source>
        <dbReference type="EMBL" id="KHE42399.1"/>
    </source>
</evidence>